<dbReference type="FunFam" id="3.40.50.720:FF:000173">
    <property type="entry name" value="3-oxoacyl-[acyl-carrier protein] reductase"/>
    <property type="match status" value="1"/>
</dbReference>
<dbReference type="AlphaFoldDB" id="R7V477"/>
<evidence type="ECO:0000256" key="1">
    <source>
        <dbReference type="ARBA" id="ARBA00006484"/>
    </source>
</evidence>
<dbReference type="SMART" id="SM00822">
    <property type="entry name" value="PKS_KR"/>
    <property type="match status" value="1"/>
</dbReference>
<name>R7V477_CAPTE</name>
<dbReference type="GO" id="GO:0016491">
    <property type="term" value="F:oxidoreductase activity"/>
    <property type="evidence" value="ECO:0007669"/>
    <property type="project" value="UniProtKB-KW"/>
</dbReference>
<dbReference type="FunCoup" id="R7V477">
    <property type="interactions" value="657"/>
</dbReference>
<organism evidence="5">
    <name type="scientific">Capitella teleta</name>
    <name type="common">Polychaete worm</name>
    <dbReference type="NCBI Taxonomy" id="283909"/>
    <lineage>
        <taxon>Eukaryota</taxon>
        <taxon>Metazoa</taxon>
        <taxon>Spiralia</taxon>
        <taxon>Lophotrochozoa</taxon>
        <taxon>Annelida</taxon>
        <taxon>Polychaeta</taxon>
        <taxon>Sedentaria</taxon>
        <taxon>Scolecida</taxon>
        <taxon>Capitellidae</taxon>
        <taxon>Capitella</taxon>
    </lineage>
</organism>
<dbReference type="Pfam" id="PF00106">
    <property type="entry name" value="adh_short"/>
    <property type="match status" value="1"/>
</dbReference>
<dbReference type="PANTHER" id="PTHR43658">
    <property type="entry name" value="SHORT-CHAIN DEHYDROGENASE/REDUCTASE"/>
    <property type="match status" value="1"/>
</dbReference>
<reference evidence="6" key="3">
    <citation type="submission" date="2015-06" db="UniProtKB">
        <authorList>
            <consortium name="EnsemblMetazoa"/>
        </authorList>
    </citation>
    <scope>IDENTIFICATION</scope>
</reference>
<dbReference type="InterPro" id="IPR020904">
    <property type="entry name" value="Sc_DH/Rdtase_CS"/>
</dbReference>
<dbReference type="InterPro" id="IPR002347">
    <property type="entry name" value="SDR_fam"/>
</dbReference>
<evidence type="ECO:0000313" key="6">
    <source>
        <dbReference type="EnsemblMetazoa" id="CapteP110964"/>
    </source>
</evidence>
<dbReference type="GO" id="GO:0006629">
    <property type="term" value="P:lipid metabolic process"/>
    <property type="evidence" value="ECO:0007669"/>
    <property type="project" value="UniProtKB-ARBA"/>
</dbReference>
<dbReference type="PANTHER" id="PTHR43658:SF8">
    <property type="entry name" value="17-BETA-HYDROXYSTEROID DEHYDROGENASE 14-RELATED"/>
    <property type="match status" value="1"/>
</dbReference>
<reference evidence="5 7" key="2">
    <citation type="journal article" date="2013" name="Nature">
        <title>Insights into bilaterian evolution from three spiralian genomes.</title>
        <authorList>
            <person name="Simakov O."/>
            <person name="Marletaz F."/>
            <person name="Cho S.J."/>
            <person name="Edsinger-Gonzales E."/>
            <person name="Havlak P."/>
            <person name="Hellsten U."/>
            <person name="Kuo D.H."/>
            <person name="Larsson T."/>
            <person name="Lv J."/>
            <person name="Arendt D."/>
            <person name="Savage R."/>
            <person name="Osoegawa K."/>
            <person name="de Jong P."/>
            <person name="Grimwood J."/>
            <person name="Chapman J.A."/>
            <person name="Shapiro H."/>
            <person name="Aerts A."/>
            <person name="Otillar R.P."/>
            <person name="Terry A.Y."/>
            <person name="Boore J.L."/>
            <person name="Grigoriev I.V."/>
            <person name="Lindberg D.R."/>
            <person name="Seaver E.C."/>
            <person name="Weisblat D.A."/>
            <person name="Putnam N.H."/>
            <person name="Rokhsar D.S."/>
        </authorList>
    </citation>
    <scope>NUCLEOTIDE SEQUENCE</scope>
    <source>
        <strain evidence="5 7">I ESC-2004</strain>
    </source>
</reference>
<evidence type="ECO:0000259" key="4">
    <source>
        <dbReference type="SMART" id="SM00822"/>
    </source>
</evidence>
<sequence>MNIKNKNILITGAARGLGLAMATWLAERGANIGLIDLDTPELHEATELCRSKGVNAVALPANVAEEAQVEAAVQKAYAELGPLSGLVNNAGILRDGLLIKAKDGKVTDKLSFDKWQAVINVNLTGVFLCGREVAASMIESGSQGVIVNIASIAREGNFGQSNYSAAKAGVSAMTVTWSKELAKYGIRCAAIAPGVIETEMTGSMKPEAKARLTAGIPVGRMGTPEEIAQTVGFIFENDYYNGRVLELDGGLKL</sequence>
<proteinExistence type="inferred from homology"/>
<dbReference type="NCBIfam" id="NF006072">
    <property type="entry name" value="PRK08217.1"/>
    <property type="match status" value="1"/>
</dbReference>
<dbReference type="PRINTS" id="PR00080">
    <property type="entry name" value="SDRFAMILY"/>
</dbReference>
<evidence type="ECO:0000256" key="3">
    <source>
        <dbReference type="RuleBase" id="RU000363"/>
    </source>
</evidence>
<dbReference type="PROSITE" id="PS00061">
    <property type="entry name" value="ADH_SHORT"/>
    <property type="match status" value="1"/>
</dbReference>
<dbReference type="PRINTS" id="PR00081">
    <property type="entry name" value="GDHRDH"/>
</dbReference>
<protein>
    <recommendedName>
        <fullName evidence="4">Ketoreductase domain-containing protein</fullName>
    </recommendedName>
</protein>
<reference evidence="7" key="1">
    <citation type="submission" date="2012-12" db="EMBL/GenBank/DDBJ databases">
        <authorList>
            <person name="Hellsten U."/>
            <person name="Grimwood J."/>
            <person name="Chapman J.A."/>
            <person name="Shapiro H."/>
            <person name="Aerts A."/>
            <person name="Otillar R.P."/>
            <person name="Terry A.Y."/>
            <person name="Boore J.L."/>
            <person name="Simakov O."/>
            <person name="Marletaz F."/>
            <person name="Cho S.-J."/>
            <person name="Edsinger-Gonzales E."/>
            <person name="Havlak P."/>
            <person name="Kuo D.-H."/>
            <person name="Larsson T."/>
            <person name="Lv J."/>
            <person name="Arendt D."/>
            <person name="Savage R."/>
            <person name="Osoegawa K."/>
            <person name="de Jong P."/>
            <person name="Lindberg D.R."/>
            <person name="Seaver E.C."/>
            <person name="Weisblat D.A."/>
            <person name="Putnam N.H."/>
            <person name="Grigoriev I.V."/>
            <person name="Rokhsar D.S."/>
        </authorList>
    </citation>
    <scope>NUCLEOTIDE SEQUENCE</scope>
    <source>
        <strain evidence="7">I ESC-2004</strain>
    </source>
</reference>
<dbReference type="OMA" id="MFEVNVY"/>
<dbReference type="Proteomes" id="UP000014760">
    <property type="component" value="Unassembled WGS sequence"/>
</dbReference>
<dbReference type="EnsemblMetazoa" id="CapteT110964">
    <property type="protein sequence ID" value="CapteP110964"/>
    <property type="gene ID" value="CapteG110964"/>
</dbReference>
<accession>R7V477</accession>
<comment type="similarity">
    <text evidence="1 3">Belongs to the short-chain dehydrogenases/reductases (SDR) family.</text>
</comment>
<dbReference type="EMBL" id="KB297349">
    <property type="protein sequence ID" value="ELU10605.1"/>
    <property type="molecule type" value="Genomic_DNA"/>
</dbReference>
<dbReference type="EMBL" id="AMQN01020548">
    <property type="status" value="NOT_ANNOTATED_CDS"/>
    <property type="molecule type" value="Genomic_DNA"/>
</dbReference>
<dbReference type="STRING" id="283909.R7V477"/>
<evidence type="ECO:0000256" key="2">
    <source>
        <dbReference type="ARBA" id="ARBA00023002"/>
    </source>
</evidence>
<dbReference type="HOGENOM" id="CLU_010194_1_3_1"/>
<evidence type="ECO:0000313" key="5">
    <source>
        <dbReference type="EMBL" id="ELU10605.1"/>
    </source>
</evidence>
<evidence type="ECO:0000313" key="7">
    <source>
        <dbReference type="Proteomes" id="UP000014760"/>
    </source>
</evidence>
<keyword evidence="2" id="KW-0560">Oxidoreductase</keyword>
<dbReference type="Gene3D" id="3.40.50.720">
    <property type="entry name" value="NAD(P)-binding Rossmann-like Domain"/>
    <property type="match status" value="1"/>
</dbReference>
<feature type="domain" description="Ketoreductase" evidence="4">
    <location>
        <begin position="6"/>
        <end position="199"/>
    </location>
</feature>
<gene>
    <name evidence="5" type="ORF">CAPTEDRAFT_110964</name>
</gene>
<keyword evidence="7" id="KW-1185">Reference proteome</keyword>
<dbReference type="InterPro" id="IPR057326">
    <property type="entry name" value="KR_dom"/>
</dbReference>
<dbReference type="SUPFAM" id="SSF51735">
    <property type="entry name" value="NAD(P)-binding Rossmann-fold domains"/>
    <property type="match status" value="1"/>
</dbReference>
<dbReference type="OrthoDB" id="1888931at2759"/>
<dbReference type="InterPro" id="IPR036291">
    <property type="entry name" value="NAD(P)-bd_dom_sf"/>
</dbReference>